<evidence type="ECO:0000313" key="3">
    <source>
        <dbReference type="Proteomes" id="UP000697995"/>
    </source>
</evidence>
<dbReference type="EMBL" id="NRSG01000229">
    <property type="protein sequence ID" value="MBK1660933.1"/>
    <property type="molecule type" value="Genomic_DNA"/>
</dbReference>
<sequence length="85" mass="8785">MAEQQGMNGGRGSSNPGNFANDRQKAREAGRLGGTHQGKANNPGNFANNREKAVEAGRKGGQHSHGGQAARKPPVDGPSLEKPAL</sequence>
<dbReference type="InterPro" id="IPR019626">
    <property type="entry name" value="Stress-induced_KGG_rpt"/>
</dbReference>
<reference evidence="2 3" key="1">
    <citation type="journal article" date="2020" name="Microorganisms">
        <title>Osmotic Adaptation and Compatible Solute Biosynthesis of Phototrophic Bacteria as Revealed from Genome Analyses.</title>
        <authorList>
            <person name="Imhoff J.F."/>
            <person name="Rahn T."/>
            <person name="Kunzel S."/>
            <person name="Keller A."/>
            <person name="Neulinger S.C."/>
        </authorList>
    </citation>
    <scope>NUCLEOTIDE SEQUENCE [LARGE SCALE GENOMIC DNA]</scope>
    <source>
        <strain evidence="2 3">DSM 15382</strain>
    </source>
</reference>
<feature type="region of interest" description="Disordered" evidence="1">
    <location>
        <begin position="1"/>
        <end position="85"/>
    </location>
</feature>
<proteinExistence type="predicted"/>
<name>A0ABS1D362_9PROT</name>
<protein>
    <recommendedName>
        <fullName evidence="4">Stress-induced protein</fullName>
    </recommendedName>
</protein>
<dbReference type="RefSeq" id="WP_192912522.1">
    <property type="nucleotide sequence ID" value="NZ_NRSG01000229.1"/>
</dbReference>
<dbReference type="Pfam" id="PF10685">
    <property type="entry name" value="KGG"/>
    <property type="match status" value="2"/>
</dbReference>
<accession>A0ABS1D362</accession>
<dbReference type="Proteomes" id="UP000697995">
    <property type="component" value="Unassembled WGS sequence"/>
</dbReference>
<evidence type="ECO:0000313" key="2">
    <source>
        <dbReference type="EMBL" id="MBK1660933.1"/>
    </source>
</evidence>
<evidence type="ECO:0008006" key="4">
    <source>
        <dbReference type="Google" id="ProtNLM"/>
    </source>
</evidence>
<feature type="compositionally biased region" description="Basic and acidic residues" evidence="1">
    <location>
        <begin position="49"/>
        <end position="58"/>
    </location>
</feature>
<gene>
    <name evidence="2" type="ORF">CKO45_22200</name>
</gene>
<organism evidence="2 3">
    <name type="scientific">Paracraurococcus ruber</name>
    <dbReference type="NCBI Taxonomy" id="77675"/>
    <lineage>
        <taxon>Bacteria</taxon>
        <taxon>Pseudomonadati</taxon>
        <taxon>Pseudomonadota</taxon>
        <taxon>Alphaproteobacteria</taxon>
        <taxon>Acetobacterales</taxon>
        <taxon>Roseomonadaceae</taxon>
        <taxon>Paracraurococcus</taxon>
    </lineage>
</organism>
<feature type="compositionally biased region" description="Polar residues" evidence="1">
    <location>
        <begin position="38"/>
        <end position="48"/>
    </location>
</feature>
<evidence type="ECO:0000256" key="1">
    <source>
        <dbReference type="SAM" id="MobiDB-lite"/>
    </source>
</evidence>
<keyword evidence="3" id="KW-1185">Reference proteome</keyword>
<comment type="caution">
    <text evidence="2">The sequence shown here is derived from an EMBL/GenBank/DDBJ whole genome shotgun (WGS) entry which is preliminary data.</text>
</comment>